<evidence type="ECO:0000256" key="1">
    <source>
        <dbReference type="SAM" id="MobiDB-lite"/>
    </source>
</evidence>
<feature type="compositionally biased region" description="Basic and acidic residues" evidence="1">
    <location>
        <begin position="17"/>
        <end position="29"/>
    </location>
</feature>
<gene>
    <name evidence="2" type="ORF">BDP81DRAFT_412984</name>
</gene>
<comment type="caution">
    <text evidence="2">The sequence shown here is derived from an EMBL/GenBank/DDBJ whole genome shotgun (WGS) entry which is preliminary data.</text>
</comment>
<feature type="compositionally biased region" description="Polar residues" evidence="1">
    <location>
        <begin position="34"/>
        <end position="43"/>
    </location>
</feature>
<evidence type="ECO:0000313" key="2">
    <source>
        <dbReference type="EMBL" id="KAK1655599.1"/>
    </source>
</evidence>
<feature type="region of interest" description="Disordered" evidence="1">
    <location>
        <begin position="1"/>
        <end position="75"/>
    </location>
</feature>
<proteinExistence type="predicted"/>
<protein>
    <submittedName>
        <fullName evidence="2">Uncharacterized protein</fullName>
    </submittedName>
</protein>
<reference evidence="2" key="1">
    <citation type="submission" date="2021-06" db="EMBL/GenBank/DDBJ databases">
        <title>Comparative genomics, transcriptomics and evolutionary studies reveal genomic signatures of adaptation to plant cell wall in hemibiotrophic fungi.</title>
        <authorList>
            <consortium name="DOE Joint Genome Institute"/>
            <person name="Baroncelli R."/>
            <person name="Diaz J.F."/>
            <person name="Benocci T."/>
            <person name="Peng M."/>
            <person name="Battaglia E."/>
            <person name="Haridas S."/>
            <person name="Andreopoulos W."/>
            <person name="Labutti K."/>
            <person name="Pangilinan J."/>
            <person name="Floch G.L."/>
            <person name="Makela M.R."/>
            <person name="Henrissat B."/>
            <person name="Grigoriev I.V."/>
            <person name="Crouch J.A."/>
            <person name="De Vries R.P."/>
            <person name="Sukno S.A."/>
            <person name="Thon M.R."/>
        </authorList>
    </citation>
    <scope>NUCLEOTIDE SEQUENCE</scope>
    <source>
        <strain evidence="2">CBS 102054</strain>
    </source>
</reference>
<organism evidence="2 3">
    <name type="scientific">Colletotrichum phormii</name>
    <dbReference type="NCBI Taxonomy" id="359342"/>
    <lineage>
        <taxon>Eukaryota</taxon>
        <taxon>Fungi</taxon>
        <taxon>Dikarya</taxon>
        <taxon>Ascomycota</taxon>
        <taxon>Pezizomycotina</taxon>
        <taxon>Sordariomycetes</taxon>
        <taxon>Hypocreomycetidae</taxon>
        <taxon>Glomerellales</taxon>
        <taxon>Glomerellaceae</taxon>
        <taxon>Colletotrichum</taxon>
        <taxon>Colletotrichum acutatum species complex</taxon>
    </lineage>
</organism>
<evidence type="ECO:0000313" key="3">
    <source>
        <dbReference type="Proteomes" id="UP001243989"/>
    </source>
</evidence>
<keyword evidence="3" id="KW-1185">Reference proteome</keyword>
<accession>A0AAJ0A348</accession>
<sequence length="75" mass="8509">MTGIPKRSRGGYRKPAGRSEEMVSDHSVEEQSVETRTTETTKIQAWPRAEEEGRTRRTLGSGLWTGGRSRREMSE</sequence>
<dbReference type="GeneID" id="85474119"/>
<dbReference type="EMBL" id="JAHMHQ010000001">
    <property type="protein sequence ID" value="KAK1655599.1"/>
    <property type="molecule type" value="Genomic_DNA"/>
</dbReference>
<dbReference type="Proteomes" id="UP001243989">
    <property type="component" value="Unassembled WGS sequence"/>
</dbReference>
<dbReference type="RefSeq" id="XP_060451643.1">
    <property type="nucleotide sequence ID" value="XM_060589257.1"/>
</dbReference>
<name>A0AAJ0A348_9PEZI</name>
<dbReference type="AlphaFoldDB" id="A0AAJ0A348"/>
<feature type="compositionally biased region" description="Basic residues" evidence="1">
    <location>
        <begin position="1"/>
        <end position="16"/>
    </location>
</feature>